<dbReference type="Proteomes" id="UP001282336">
    <property type="component" value="Unassembled WGS sequence"/>
</dbReference>
<name>A0AAJ2S7H1_9ENTR</name>
<dbReference type="AlphaFoldDB" id="A0AAJ2S7H1"/>
<organism evidence="1 2">
    <name type="scientific">Scandinavium lactucae</name>
    <dbReference type="NCBI Taxonomy" id="3095028"/>
    <lineage>
        <taxon>Bacteria</taxon>
        <taxon>Pseudomonadati</taxon>
        <taxon>Pseudomonadota</taxon>
        <taxon>Gammaproteobacteria</taxon>
        <taxon>Enterobacterales</taxon>
        <taxon>Enterobacteriaceae</taxon>
        <taxon>Scandinavium</taxon>
    </lineage>
</organism>
<gene>
    <name evidence="1" type="ORF">SIL20_20580</name>
</gene>
<proteinExistence type="predicted"/>
<reference evidence="1" key="1">
    <citation type="submission" date="2023-11" db="EMBL/GenBank/DDBJ databases">
        <title>Scandinavium wanjuensis sp. nov., isolated from lettuce South Korea.</title>
        <authorList>
            <person name="Park J."/>
            <person name="Park S."/>
            <person name="Oh K.K."/>
            <person name="Cho G.S."/>
            <person name="Franz C.M.A.P."/>
        </authorList>
    </citation>
    <scope>NUCLEOTIDE SEQUENCE</scope>
    <source>
        <strain evidence="1">V105_12</strain>
    </source>
</reference>
<sequence>MHYRKKTTSGGGNAKGIEELTDISPVAWQHILLTGHYTVHPSAKLAEEKGIYSHLLNDSTRRKDVVIASKVRVARKYVEAYPADLSILDLKPMMEKLRTFITSCN</sequence>
<protein>
    <submittedName>
        <fullName evidence="1">Uncharacterized protein</fullName>
    </submittedName>
</protein>
<comment type="caution">
    <text evidence="1">The sequence shown here is derived from an EMBL/GenBank/DDBJ whole genome shotgun (WGS) entry which is preliminary data.</text>
</comment>
<dbReference type="EMBL" id="JAWXRC010000042">
    <property type="protein sequence ID" value="MDX6033902.1"/>
    <property type="molecule type" value="Genomic_DNA"/>
</dbReference>
<evidence type="ECO:0000313" key="1">
    <source>
        <dbReference type="EMBL" id="MDX6033902.1"/>
    </source>
</evidence>
<accession>A0AAJ2S7H1</accession>
<dbReference type="RefSeq" id="WP_319630331.1">
    <property type="nucleotide sequence ID" value="NZ_JAWXRB010000045.1"/>
</dbReference>
<evidence type="ECO:0000313" key="2">
    <source>
        <dbReference type="Proteomes" id="UP001282336"/>
    </source>
</evidence>